<dbReference type="SUPFAM" id="SSF54747">
    <property type="entry name" value="Ribosomal L11/L12e N-terminal domain"/>
    <property type="match status" value="1"/>
</dbReference>
<dbReference type="RefSeq" id="XP_001422510.1">
    <property type="nucleotide sequence ID" value="XM_001422473.1"/>
</dbReference>
<feature type="domain" description="Large ribosomal subunit protein uL11 C-terminal" evidence="10">
    <location>
        <begin position="71"/>
        <end position="139"/>
    </location>
</feature>
<keyword evidence="13" id="KW-1185">Reference proteome</keyword>
<dbReference type="InterPro" id="IPR020784">
    <property type="entry name" value="Ribosomal_uL11_N"/>
</dbReference>
<dbReference type="HOGENOM" id="CLU_074237_2_2_1"/>
<evidence type="ECO:0000256" key="8">
    <source>
        <dbReference type="ARBA" id="ARBA00082752"/>
    </source>
</evidence>
<dbReference type="eggNOG" id="KOG3257">
    <property type="taxonomic scope" value="Eukaryota"/>
</dbReference>
<dbReference type="HAMAP" id="MF_00736">
    <property type="entry name" value="Ribosomal_uL11"/>
    <property type="match status" value="1"/>
</dbReference>
<dbReference type="InterPro" id="IPR020785">
    <property type="entry name" value="Ribosomal_uL11_CS"/>
</dbReference>
<evidence type="ECO:0000256" key="1">
    <source>
        <dbReference type="ARBA" id="ARBA00010537"/>
    </source>
</evidence>
<keyword evidence="4 9" id="KW-0689">Ribosomal protein</keyword>
<evidence type="ECO:0000259" key="11">
    <source>
        <dbReference type="Pfam" id="PF03946"/>
    </source>
</evidence>
<evidence type="ECO:0000256" key="7">
    <source>
        <dbReference type="ARBA" id="ARBA00068991"/>
    </source>
</evidence>
<dbReference type="FunFam" id="3.30.1550.10:FF:000001">
    <property type="entry name" value="50S ribosomal protein L11"/>
    <property type="match status" value="1"/>
</dbReference>
<dbReference type="PANTHER" id="PTHR11661:SF1">
    <property type="entry name" value="LARGE RIBOSOMAL SUBUNIT PROTEIN UL11M"/>
    <property type="match status" value="1"/>
</dbReference>
<sequence length="148" mass="15577">MAAKVAGYIKLAIEAGKASPAPPIGPALGAKGVNIMMFCKEYNARTQDQPGMIIPVEITVFEDKSFTFILKTPPASVLLKKAAGVPKGAGDPQKQVVGRVTKEQLEEIAKIKMPDLNCVKVESAMKVVAGTAANMGIKIDGWPEVDAA</sequence>
<dbReference type="InterPro" id="IPR020783">
    <property type="entry name" value="Ribosomal_uL11_C"/>
</dbReference>
<feature type="domain" description="Large ribosomal subunit protein uL11 N-terminal" evidence="11">
    <location>
        <begin position="9"/>
        <end position="66"/>
    </location>
</feature>
<dbReference type="Pfam" id="PF00298">
    <property type="entry name" value="Ribosomal_L11"/>
    <property type="match status" value="1"/>
</dbReference>
<keyword evidence="2" id="KW-0699">rRNA-binding</keyword>
<evidence type="ECO:0000313" key="12">
    <source>
        <dbReference type="EMBL" id="ABP00827.1"/>
    </source>
</evidence>
<dbReference type="GeneID" id="5006734"/>
<evidence type="ECO:0000256" key="9">
    <source>
        <dbReference type="RuleBase" id="RU003978"/>
    </source>
</evidence>
<protein>
    <recommendedName>
        <fullName evidence="7">Large ribosomal subunit protein uL11c</fullName>
    </recommendedName>
    <alternativeName>
        <fullName evidence="6">50S ribosomal protein L11, chloroplastic</fullName>
    </alternativeName>
    <alternativeName>
        <fullName evidence="8">CL11</fullName>
    </alternativeName>
</protein>
<dbReference type="FunFam" id="1.10.10.250:FF:000001">
    <property type="entry name" value="50S ribosomal protein L11"/>
    <property type="match status" value="1"/>
</dbReference>
<dbReference type="GO" id="GO:0070180">
    <property type="term" value="F:large ribosomal subunit rRNA binding"/>
    <property type="evidence" value="ECO:0007669"/>
    <property type="project" value="TreeGrafter"/>
</dbReference>
<evidence type="ECO:0000256" key="6">
    <source>
        <dbReference type="ARBA" id="ARBA00035540"/>
    </source>
</evidence>
<dbReference type="GO" id="GO:0003735">
    <property type="term" value="F:structural constituent of ribosome"/>
    <property type="evidence" value="ECO:0007669"/>
    <property type="project" value="InterPro"/>
</dbReference>
<dbReference type="OMA" id="CKQFNAK"/>
<dbReference type="InterPro" id="IPR006519">
    <property type="entry name" value="Ribosomal_uL11_bac-typ"/>
</dbReference>
<evidence type="ECO:0000256" key="3">
    <source>
        <dbReference type="ARBA" id="ARBA00022884"/>
    </source>
</evidence>
<reference evidence="12 13" key="1">
    <citation type="journal article" date="2007" name="Proc. Natl. Acad. Sci. U.S.A.">
        <title>The tiny eukaryote Ostreococcus provides genomic insights into the paradox of plankton speciation.</title>
        <authorList>
            <person name="Palenik B."/>
            <person name="Grimwood J."/>
            <person name="Aerts A."/>
            <person name="Rouze P."/>
            <person name="Salamov A."/>
            <person name="Putnam N."/>
            <person name="Dupont C."/>
            <person name="Jorgensen R."/>
            <person name="Derelle E."/>
            <person name="Rombauts S."/>
            <person name="Zhou K."/>
            <person name="Otillar R."/>
            <person name="Merchant S.S."/>
            <person name="Podell S."/>
            <person name="Gaasterland T."/>
            <person name="Napoli C."/>
            <person name="Gendler K."/>
            <person name="Manuell A."/>
            <person name="Tai V."/>
            <person name="Vallon O."/>
            <person name="Piganeau G."/>
            <person name="Jancek S."/>
            <person name="Heijde M."/>
            <person name="Jabbari K."/>
            <person name="Bowler C."/>
            <person name="Lohr M."/>
            <person name="Robbens S."/>
            <person name="Werner G."/>
            <person name="Dubchak I."/>
            <person name="Pazour G.J."/>
            <person name="Ren Q."/>
            <person name="Paulsen I."/>
            <person name="Delwiche C."/>
            <person name="Schmutz J."/>
            <person name="Rokhsar D."/>
            <person name="Van de Peer Y."/>
            <person name="Moreau H."/>
            <person name="Grigoriev I.V."/>
        </authorList>
    </citation>
    <scope>NUCLEOTIDE SEQUENCE [LARGE SCALE GENOMIC DNA]</scope>
    <source>
        <strain evidence="12 13">CCE9901</strain>
    </source>
</reference>
<dbReference type="Gene3D" id="1.10.10.250">
    <property type="entry name" value="Ribosomal protein L11, C-terminal domain"/>
    <property type="match status" value="1"/>
</dbReference>
<dbReference type="PANTHER" id="PTHR11661">
    <property type="entry name" value="60S RIBOSOMAL PROTEIN L12"/>
    <property type="match status" value="1"/>
</dbReference>
<comment type="similarity">
    <text evidence="1 9">Belongs to the universal ribosomal protein uL11 family.</text>
</comment>
<dbReference type="InterPro" id="IPR000911">
    <property type="entry name" value="Ribosomal_uL11"/>
</dbReference>
<proteinExistence type="inferred from homology"/>
<evidence type="ECO:0000259" key="10">
    <source>
        <dbReference type="Pfam" id="PF00298"/>
    </source>
</evidence>
<evidence type="ECO:0000256" key="2">
    <source>
        <dbReference type="ARBA" id="ARBA00022730"/>
    </source>
</evidence>
<dbReference type="CDD" id="cd00349">
    <property type="entry name" value="Ribosomal_L11"/>
    <property type="match status" value="1"/>
</dbReference>
<evidence type="ECO:0000256" key="5">
    <source>
        <dbReference type="ARBA" id="ARBA00023274"/>
    </source>
</evidence>
<dbReference type="Pfam" id="PF03946">
    <property type="entry name" value="Ribosomal_L11_N"/>
    <property type="match status" value="1"/>
</dbReference>
<gene>
    <name evidence="12" type="primary">PRPL11</name>
    <name evidence="12" type="ORF">OSTLU_13461</name>
</gene>
<dbReference type="KEGG" id="olu:OSTLU_13461"/>
<dbReference type="Gene3D" id="3.30.1550.10">
    <property type="entry name" value="Ribosomal protein L11/L12, N-terminal domain"/>
    <property type="match status" value="1"/>
</dbReference>
<dbReference type="Gramene" id="ABP00827">
    <property type="protein sequence ID" value="ABP00827"/>
    <property type="gene ID" value="OSTLU_13461"/>
</dbReference>
<dbReference type="InterPro" id="IPR036769">
    <property type="entry name" value="Ribosomal_uL11_C_sf"/>
</dbReference>
<dbReference type="EMBL" id="CP000600">
    <property type="protein sequence ID" value="ABP00827.1"/>
    <property type="molecule type" value="Genomic_DNA"/>
</dbReference>
<dbReference type="SMART" id="SM00649">
    <property type="entry name" value="RL11"/>
    <property type="match status" value="1"/>
</dbReference>
<accession>A4SAW7</accession>
<dbReference type="NCBIfam" id="TIGR01632">
    <property type="entry name" value="L11_bact"/>
    <property type="match status" value="1"/>
</dbReference>
<dbReference type="Proteomes" id="UP000001568">
    <property type="component" value="Chromosome 20"/>
</dbReference>
<keyword evidence="5 9" id="KW-0687">Ribonucleoprotein</keyword>
<name>A4SAW7_OSTLU</name>
<evidence type="ECO:0000313" key="13">
    <source>
        <dbReference type="Proteomes" id="UP000001568"/>
    </source>
</evidence>
<dbReference type="GO" id="GO:0022625">
    <property type="term" value="C:cytosolic large ribosomal subunit"/>
    <property type="evidence" value="ECO:0007669"/>
    <property type="project" value="TreeGrafter"/>
</dbReference>
<dbReference type="GO" id="GO:0006412">
    <property type="term" value="P:translation"/>
    <property type="evidence" value="ECO:0007669"/>
    <property type="project" value="InterPro"/>
</dbReference>
<dbReference type="SUPFAM" id="SSF46906">
    <property type="entry name" value="Ribosomal protein L11, C-terminal domain"/>
    <property type="match status" value="1"/>
</dbReference>
<dbReference type="OrthoDB" id="1091498at2759"/>
<dbReference type="AlphaFoldDB" id="A4SAW7"/>
<dbReference type="PROSITE" id="PS00359">
    <property type="entry name" value="RIBOSOMAL_L11"/>
    <property type="match status" value="1"/>
</dbReference>
<keyword evidence="3" id="KW-0694">RNA-binding</keyword>
<dbReference type="InterPro" id="IPR036796">
    <property type="entry name" value="Ribosomal_uL11_N_sf"/>
</dbReference>
<dbReference type="STRING" id="436017.A4SAW7"/>
<evidence type="ECO:0000256" key="4">
    <source>
        <dbReference type="ARBA" id="ARBA00022980"/>
    </source>
</evidence>
<organism evidence="12 13">
    <name type="scientific">Ostreococcus lucimarinus (strain CCE9901)</name>
    <dbReference type="NCBI Taxonomy" id="436017"/>
    <lineage>
        <taxon>Eukaryota</taxon>
        <taxon>Viridiplantae</taxon>
        <taxon>Chlorophyta</taxon>
        <taxon>Mamiellophyceae</taxon>
        <taxon>Mamiellales</taxon>
        <taxon>Bathycoccaceae</taxon>
        <taxon>Ostreococcus</taxon>
    </lineage>
</organism>